<protein>
    <submittedName>
        <fullName evidence="2">Uncharacterized protein</fullName>
    </submittedName>
</protein>
<dbReference type="Proteomes" id="UP001291623">
    <property type="component" value="Unassembled WGS sequence"/>
</dbReference>
<evidence type="ECO:0000256" key="1">
    <source>
        <dbReference type="SAM" id="MobiDB-lite"/>
    </source>
</evidence>
<organism evidence="2 3">
    <name type="scientific">Anisodus tanguticus</name>
    <dbReference type="NCBI Taxonomy" id="243964"/>
    <lineage>
        <taxon>Eukaryota</taxon>
        <taxon>Viridiplantae</taxon>
        <taxon>Streptophyta</taxon>
        <taxon>Embryophyta</taxon>
        <taxon>Tracheophyta</taxon>
        <taxon>Spermatophyta</taxon>
        <taxon>Magnoliopsida</taxon>
        <taxon>eudicotyledons</taxon>
        <taxon>Gunneridae</taxon>
        <taxon>Pentapetalae</taxon>
        <taxon>asterids</taxon>
        <taxon>lamiids</taxon>
        <taxon>Solanales</taxon>
        <taxon>Solanaceae</taxon>
        <taxon>Solanoideae</taxon>
        <taxon>Hyoscyameae</taxon>
        <taxon>Anisodus</taxon>
    </lineage>
</organism>
<evidence type="ECO:0000313" key="2">
    <source>
        <dbReference type="EMBL" id="KAK4356290.1"/>
    </source>
</evidence>
<comment type="caution">
    <text evidence="2">The sequence shown here is derived from an EMBL/GenBank/DDBJ whole genome shotgun (WGS) entry which is preliminary data.</text>
</comment>
<keyword evidence="3" id="KW-1185">Reference proteome</keyword>
<gene>
    <name evidence="2" type="ORF">RND71_025261</name>
</gene>
<reference evidence="2" key="1">
    <citation type="submission" date="2023-12" db="EMBL/GenBank/DDBJ databases">
        <title>Genome assembly of Anisodus tanguticus.</title>
        <authorList>
            <person name="Wang Y.-J."/>
        </authorList>
    </citation>
    <scope>NUCLEOTIDE SEQUENCE</scope>
    <source>
        <strain evidence="2">KB-2021</strain>
        <tissue evidence="2">Leaf</tissue>
    </source>
</reference>
<feature type="region of interest" description="Disordered" evidence="1">
    <location>
        <begin position="89"/>
        <end position="110"/>
    </location>
</feature>
<name>A0AAE1VD90_9SOLA</name>
<sequence length="202" mass="23306">MVFIKKQIHLLLTDYLSDRWTRNATKEKANGPPNETNNLKASTFWFNNIMMHSIGLSEQATRSEKHYQFAHQKLLQLCEELDKLPYESEKDHVPDAQVSEKDHELNSCDQSQNITLLDPPRVATKGRPKSLRMQGALEIWSFHLLMDINFTKNMKKCHGITNTISSITYPVEFSRVYYRGDTVALLVYDITNAKPLIMYVAG</sequence>
<dbReference type="EMBL" id="JAVYJV010000013">
    <property type="protein sequence ID" value="KAK4356290.1"/>
    <property type="molecule type" value="Genomic_DNA"/>
</dbReference>
<accession>A0AAE1VD90</accession>
<evidence type="ECO:0000313" key="3">
    <source>
        <dbReference type="Proteomes" id="UP001291623"/>
    </source>
</evidence>
<feature type="compositionally biased region" description="Basic and acidic residues" evidence="1">
    <location>
        <begin position="89"/>
        <end position="106"/>
    </location>
</feature>
<dbReference type="AlphaFoldDB" id="A0AAE1VD90"/>
<proteinExistence type="predicted"/>